<dbReference type="AlphaFoldDB" id="A0A6L2LEK8"/>
<gene>
    <name evidence="2" type="ORF">Tci_031325</name>
</gene>
<feature type="region of interest" description="Disordered" evidence="1">
    <location>
        <begin position="59"/>
        <end position="108"/>
    </location>
</feature>
<evidence type="ECO:0000256" key="1">
    <source>
        <dbReference type="SAM" id="MobiDB-lite"/>
    </source>
</evidence>
<comment type="caution">
    <text evidence="2">The sequence shown here is derived from an EMBL/GenBank/DDBJ whole genome shotgun (WGS) entry which is preliminary data.</text>
</comment>
<accession>A0A6L2LEK8</accession>
<sequence>MLVIKIFSERRKVSREGKKCEKICVYEFQVLLLYPKVLDLVRWFRIELQLSKDSVITHGLKNDRNGRRNTRRIDGSSGNNAYGQKATRNTTTIQRIPRTSTNSGNMPTMLLAKKDKAGIHLSDEENDFLLVDATKEEDLEELNASFIIMARLQTVNNDSDIEPMNDYDFVSEVHDFTSNFINEIFSKGNHEQHYPEKPESIKPKYDNDLIDSNVICDDPNVEVNSENVEQDTNDHDQQCGDIESLIRNV</sequence>
<evidence type="ECO:0000313" key="2">
    <source>
        <dbReference type="EMBL" id="GEU59347.1"/>
    </source>
</evidence>
<protein>
    <submittedName>
        <fullName evidence="2">Uncharacterized protein</fullName>
    </submittedName>
</protein>
<name>A0A6L2LEK8_TANCI</name>
<organism evidence="2">
    <name type="scientific">Tanacetum cinerariifolium</name>
    <name type="common">Dalmatian daisy</name>
    <name type="synonym">Chrysanthemum cinerariifolium</name>
    <dbReference type="NCBI Taxonomy" id="118510"/>
    <lineage>
        <taxon>Eukaryota</taxon>
        <taxon>Viridiplantae</taxon>
        <taxon>Streptophyta</taxon>
        <taxon>Embryophyta</taxon>
        <taxon>Tracheophyta</taxon>
        <taxon>Spermatophyta</taxon>
        <taxon>Magnoliopsida</taxon>
        <taxon>eudicotyledons</taxon>
        <taxon>Gunneridae</taxon>
        <taxon>Pentapetalae</taxon>
        <taxon>asterids</taxon>
        <taxon>campanulids</taxon>
        <taxon>Asterales</taxon>
        <taxon>Asteraceae</taxon>
        <taxon>Asteroideae</taxon>
        <taxon>Anthemideae</taxon>
        <taxon>Anthemidinae</taxon>
        <taxon>Tanacetum</taxon>
    </lineage>
</organism>
<proteinExistence type="predicted"/>
<feature type="compositionally biased region" description="Basic and acidic residues" evidence="1">
    <location>
        <begin position="60"/>
        <end position="74"/>
    </location>
</feature>
<dbReference type="EMBL" id="BKCJ010004156">
    <property type="protein sequence ID" value="GEU59347.1"/>
    <property type="molecule type" value="Genomic_DNA"/>
</dbReference>
<feature type="compositionally biased region" description="Polar residues" evidence="1">
    <location>
        <begin position="76"/>
        <end position="106"/>
    </location>
</feature>
<reference evidence="2" key="1">
    <citation type="journal article" date="2019" name="Sci. Rep.">
        <title>Draft genome of Tanacetum cinerariifolium, the natural source of mosquito coil.</title>
        <authorList>
            <person name="Yamashiro T."/>
            <person name="Shiraishi A."/>
            <person name="Satake H."/>
            <person name="Nakayama K."/>
        </authorList>
    </citation>
    <scope>NUCLEOTIDE SEQUENCE</scope>
</reference>